<proteinExistence type="predicted"/>
<sequence>MSTASHLSSASAAAAASLRPQSSQTERTADAREAFLTSLAHASREIDADLQSRGKLIHENATALKKQDKDVQNETKKLAKENENVERWAVKSGKKIDELSGFGDIQGLEGLEDDLGDIEAMLDMLEGKDGQKDTLPTVDTQR</sequence>
<evidence type="ECO:0000313" key="1">
    <source>
        <dbReference type="EMBL" id="KAJ9657173.1"/>
    </source>
</evidence>
<gene>
    <name evidence="1" type="ORF">H2198_004531</name>
</gene>
<reference evidence="1" key="1">
    <citation type="submission" date="2022-10" db="EMBL/GenBank/DDBJ databases">
        <title>Culturing micro-colonial fungi from biological soil crusts in the Mojave desert and describing Neophaeococcomyces mojavensis, and introducing the new genera and species Taxawa tesnikishii.</title>
        <authorList>
            <person name="Kurbessoian T."/>
            <person name="Stajich J.E."/>
        </authorList>
    </citation>
    <scope>NUCLEOTIDE SEQUENCE</scope>
    <source>
        <strain evidence="1">JES_112</strain>
    </source>
</reference>
<protein>
    <submittedName>
        <fullName evidence="1">Uncharacterized protein</fullName>
    </submittedName>
</protein>
<accession>A0ACC3A8X5</accession>
<keyword evidence="2" id="KW-1185">Reference proteome</keyword>
<dbReference type="Proteomes" id="UP001172386">
    <property type="component" value="Unassembled WGS sequence"/>
</dbReference>
<comment type="caution">
    <text evidence="1">The sequence shown here is derived from an EMBL/GenBank/DDBJ whole genome shotgun (WGS) entry which is preliminary data.</text>
</comment>
<dbReference type="EMBL" id="JAPDRQ010000068">
    <property type="protein sequence ID" value="KAJ9657173.1"/>
    <property type="molecule type" value="Genomic_DNA"/>
</dbReference>
<name>A0ACC3A8X5_9EURO</name>
<organism evidence="1 2">
    <name type="scientific">Neophaeococcomyces mojaviensis</name>
    <dbReference type="NCBI Taxonomy" id="3383035"/>
    <lineage>
        <taxon>Eukaryota</taxon>
        <taxon>Fungi</taxon>
        <taxon>Dikarya</taxon>
        <taxon>Ascomycota</taxon>
        <taxon>Pezizomycotina</taxon>
        <taxon>Eurotiomycetes</taxon>
        <taxon>Chaetothyriomycetidae</taxon>
        <taxon>Chaetothyriales</taxon>
        <taxon>Chaetothyriales incertae sedis</taxon>
        <taxon>Neophaeococcomyces</taxon>
    </lineage>
</organism>
<evidence type="ECO:0000313" key="2">
    <source>
        <dbReference type="Proteomes" id="UP001172386"/>
    </source>
</evidence>